<dbReference type="Gene3D" id="1.10.3720.10">
    <property type="entry name" value="MetI-like"/>
    <property type="match status" value="1"/>
</dbReference>
<dbReference type="InterPro" id="IPR050045">
    <property type="entry name" value="Opp2B"/>
</dbReference>
<evidence type="ECO:0000259" key="14">
    <source>
        <dbReference type="PROSITE" id="PS50928"/>
    </source>
</evidence>
<dbReference type="CDD" id="cd06261">
    <property type="entry name" value="TM_PBP2"/>
    <property type="match status" value="1"/>
</dbReference>
<dbReference type="Proteomes" id="UP001285636">
    <property type="component" value="Unassembled WGS sequence"/>
</dbReference>
<reference evidence="15" key="1">
    <citation type="submission" date="2023-10" db="EMBL/GenBank/DDBJ databases">
        <title>Screening of Alkalihalophilus pseudofirmusBZ-TG-HK211 and Its Alleviation of Salt Stress on Rapeseed Growth.</title>
        <authorList>
            <person name="Zhao B."/>
            <person name="Guo T."/>
        </authorList>
    </citation>
    <scope>NUCLEOTIDE SEQUENCE</scope>
    <source>
        <strain evidence="15">BZ-TG-HK211</strain>
    </source>
</reference>
<dbReference type="GO" id="GO:0015099">
    <property type="term" value="F:nickel cation transmembrane transporter activity"/>
    <property type="evidence" value="ECO:0007669"/>
    <property type="project" value="InterPro"/>
</dbReference>
<proteinExistence type="inferred from homology"/>
<dbReference type="PANTHER" id="PTHR43163:SF6">
    <property type="entry name" value="DIPEPTIDE TRANSPORT SYSTEM PERMEASE PROTEIN DPPB-RELATED"/>
    <property type="match status" value="1"/>
</dbReference>
<feature type="transmembrane region" description="Helical" evidence="13">
    <location>
        <begin position="282"/>
        <end position="308"/>
    </location>
</feature>
<keyword evidence="2 13" id="KW-0813">Transport</keyword>
<keyword evidence="7" id="KW-0406">Ion transport</keyword>
<comment type="subunit">
    <text evidence="11">The complex is composed of two ATP-binding proteins (NikD and NikE), two transmembrane proteins (NikB and NikC) and a solute-binding protein (NikA).</text>
</comment>
<feature type="transmembrane region" description="Helical" evidence="13">
    <location>
        <begin position="15"/>
        <end position="33"/>
    </location>
</feature>
<feature type="transmembrane region" description="Helical" evidence="13">
    <location>
        <begin position="108"/>
        <end position="131"/>
    </location>
</feature>
<protein>
    <recommendedName>
        <fullName evidence="12">Nickel import system permease protein NikB</fullName>
    </recommendedName>
</protein>
<keyword evidence="8" id="KW-0921">Nickel transport</keyword>
<name>A0AAJ2KT74_ALKPS</name>
<evidence type="ECO:0000256" key="13">
    <source>
        <dbReference type="RuleBase" id="RU363032"/>
    </source>
</evidence>
<keyword evidence="9 13" id="KW-0472">Membrane</keyword>
<keyword evidence="6 13" id="KW-1133">Transmembrane helix</keyword>
<comment type="caution">
    <text evidence="15">The sequence shown here is derived from an EMBL/GenBank/DDBJ whole genome shotgun (WGS) entry which is preliminary data.</text>
</comment>
<comment type="similarity">
    <text evidence="10">Belongs to the binding-protein-dependent transport system permease family. OppBC subfamily.</text>
</comment>
<feature type="transmembrane region" description="Helical" evidence="13">
    <location>
        <begin position="232"/>
        <end position="262"/>
    </location>
</feature>
<evidence type="ECO:0000256" key="7">
    <source>
        <dbReference type="ARBA" id="ARBA00023065"/>
    </source>
</evidence>
<evidence type="ECO:0000256" key="10">
    <source>
        <dbReference type="ARBA" id="ARBA00024202"/>
    </source>
</evidence>
<evidence type="ECO:0000256" key="12">
    <source>
        <dbReference type="ARBA" id="ARBA00044774"/>
    </source>
</evidence>
<accession>A0AAJ2KT74</accession>
<feature type="transmembrane region" description="Helical" evidence="13">
    <location>
        <begin position="179"/>
        <end position="198"/>
    </location>
</feature>
<dbReference type="NCBIfam" id="NF045470">
    <property type="entry name" value="Opp2B"/>
    <property type="match status" value="1"/>
</dbReference>
<feature type="transmembrane region" description="Helical" evidence="13">
    <location>
        <begin position="143"/>
        <end position="167"/>
    </location>
</feature>
<dbReference type="Pfam" id="PF19300">
    <property type="entry name" value="BPD_transp_1_N"/>
    <property type="match status" value="1"/>
</dbReference>
<sequence>MTWRKQIVKVVSSRLLQFIIMILVLSFVTFILMKITPGDPIRTILKVDDVSVTLEEEQELREAYGFNQPILVQYREWLSNAVRGDLGDSLITNHPVLDMITSRLPATIGLAAGGIVMLFIIALPLGMLGAVYENKWPDRLSRLIALAGASMPSFWLGLLLIQLFSLHLGILPVMGRGTFAHYILPSITLGIAMAPMYIRLLRERLIHTLKSPYIEAAEARGVRRSRILIVHVLRGSLISIVTLLGLSIGSLLGGITVVEVLFSWPGMGELIVQAVMQRDYPVIQGYILVIGILVVTANLIVDILYTVLHPQIMYGKEGL</sequence>
<dbReference type="PANTHER" id="PTHR43163">
    <property type="entry name" value="DIPEPTIDE TRANSPORT SYSTEM PERMEASE PROTEIN DPPB-RELATED"/>
    <property type="match status" value="1"/>
</dbReference>
<dbReference type="EMBL" id="JAWJAY010000001">
    <property type="protein sequence ID" value="MDV2884607.1"/>
    <property type="molecule type" value="Genomic_DNA"/>
</dbReference>
<evidence type="ECO:0000256" key="4">
    <source>
        <dbReference type="ARBA" id="ARBA00022596"/>
    </source>
</evidence>
<dbReference type="Pfam" id="PF00528">
    <property type="entry name" value="BPD_transp_1"/>
    <property type="match status" value="1"/>
</dbReference>
<evidence type="ECO:0000256" key="11">
    <source>
        <dbReference type="ARBA" id="ARBA00038669"/>
    </source>
</evidence>
<dbReference type="RefSeq" id="WP_323466070.1">
    <property type="nucleotide sequence ID" value="NZ_CP144224.1"/>
</dbReference>
<comment type="subcellular location">
    <subcellularLocation>
        <location evidence="1 13">Cell membrane</location>
        <topology evidence="1 13">Multi-pass membrane protein</topology>
    </subcellularLocation>
</comment>
<dbReference type="PROSITE" id="PS50928">
    <property type="entry name" value="ABC_TM1"/>
    <property type="match status" value="1"/>
</dbReference>
<keyword evidence="4" id="KW-0533">Nickel</keyword>
<dbReference type="AlphaFoldDB" id="A0AAJ2KT74"/>
<dbReference type="GO" id="GO:0005886">
    <property type="term" value="C:plasma membrane"/>
    <property type="evidence" value="ECO:0007669"/>
    <property type="project" value="UniProtKB-SubCell"/>
</dbReference>
<keyword evidence="5 13" id="KW-0812">Transmembrane</keyword>
<organism evidence="15 16">
    <name type="scientific">Alkalihalophilus pseudofirmus</name>
    <name type="common">Bacillus pseudofirmus</name>
    <dbReference type="NCBI Taxonomy" id="79885"/>
    <lineage>
        <taxon>Bacteria</taxon>
        <taxon>Bacillati</taxon>
        <taxon>Bacillota</taxon>
        <taxon>Bacilli</taxon>
        <taxon>Bacillales</taxon>
        <taxon>Bacillaceae</taxon>
        <taxon>Alkalihalophilus</taxon>
    </lineage>
</organism>
<evidence type="ECO:0000256" key="1">
    <source>
        <dbReference type="ARBA" id="ARBA00004651"/>
    </source>
</evidence>
<evidence type="ECO:0000256" key="5">
    <source>
        <dbReference type="ARBA" id="ARBA00022692"/>
    </source>
</evidence>
<dbReference type="InterPro" id="IPR035906">
    <property type="entry name" value="MetI-like_sf"/>
</dbReference>
<dbReference type="SUPFAM" id="SSF161098">
    <property type="entry name" value="MetI-like"/>
    <property type="match status" value="1"/>
</dbReference>
<evidence type="ECO:0000256" key="2">
    <source>
        <dbReference type="ARBA" id="ARBA00022448"/>
    </source>
</evidence>
<keyword evidence="3" id="KW-1003">Cell membrane</keyword>
<evidence type="ECO:0000313" key="16">
    <source>
        <dbReference type="Proteomes" id="UP001285636"/>
    </source>
</evidence>
<evidence type="ECO:0000256" key="3">
    <source>
        <dbReference type="ARBA" id="ARBA00022475"/>
    </source>
</evidence>
<evidence type="ECO:0000256" key="6">
    <source>
        <dbReference type="ARBA" id="ARBA00022989"/>
    </source>
</evidence>
<evidence type="ECO:0000256" key="9">
    <source>
        <dbReference type="ARBA" id="ARBA00023136"/>
    </source>
</evidence>
<gene>
    <name evidence="15" type="ORF">RYX45_05410</name>
</gene>
<feature type="domain" description="ABC transmembrane type-1" evidence="14">
    <location>
        <begin position="104"/>
        <end position="305"/>
    </location>
</feature>
<dbReference type="InterPro" id="IPR045621">
    <property type="entry name" value="BPD_transp_1_N"/>
</dbReference>
<evidence type="ECO:0000313" key="15">
    <source>
        <dbReference type="EMBL" id="MDV2884607.1"/>
    </source>
</evidence>
<dbReference type="InterPro" id="IPR000515">
    <property type="entry name" value="MetI-like"/>
</dbReference>
<evidence type="ECO:0000256" key="8">
    <source>
        <dbReference type="ARBA" id="ARBA00023112"/>
    </source>
</evidence>